<evidence type="ECO:0000256" key="4">
    <source>
        <dbReference type="ARBA" id="ARBA00012239"/>
    </source>
</evidence>
<proteinExistence type="inferred from homology"/>
<evidence type="ECO:0000256" key="7">
    <source>
        <dbReference type="ARBA" id="ARBA00022898"/>
    </source>
</evidence>
<evidence type="ECO:0000256" key="8">
    <source>
        <dbReference type="ARBA" id="ARBA00050776"/>
    </source>
</evidence>
<protein>
    <recommendedName>
        <fullName evidence="5">Probable cysteine desulfurase</fullName>
        <ecNumber evidence="4">2.8.1.7</ecNumber>
    </recommendedName>
</protein>
<feature type="domain" description="Aminotransferase class V" evidence="10">
    <location>
        <begin position="27"/>
        <end position="391"/>
    </location>
</feature>
<comment type="similarity">
    <text evidence="3">Belongs to the class-V pyridoxal-phosphate-dependent aminotransferase family. Csd subfamily.</text>
</comment>
<keyword evidence="12" id="KW-1185">Reference proteome</keyword>
<dbReference type="InterPro" id="IPR015424">
    <property type="entry name" value="PyrdxlP-dep_Trfase"/>
</dbReference>
<dbReference type="Proteomes" id="UP001239418">
    <property type="component" value="Chromosome"/>
</dbReference>
<dbReference type="SUPFAM" id="SSF53383">
    <property type="entry name" value="PLP-dependent transferases"/>
    <property type="match status" value="1"/>
</dbReference>
<reference evidence="11 12" key="1">
    <citation type="submission" date="2023-02" db="EMBL/GenBank/DDBJ databases">
        <title>Evolution of Hrp T3SS in non-pathogenic Pseudomonas fluorescens.</title>
        <authorList>
            <person name="Liao K."/>
            <person name="Wei H."/>
            <person name="Gu Y."/>
        </authorList>
    </citation>
    <scope>NUCLEOTIDE SEQUENCE [LARGE SCALE GENOMIC DNA]</scope>
    <source>
        <strain evidence="11 12">FP1935</strain>
    </source>
</reference>
<evidence type="ECO:0000256" key="3">
    <source>
        <dbReference type="ARBA" id="ARBA00010447"/>
    </source>
</evidence>
<dbReference type="CDD" id="cd06453">
    <property type="entry name" value="SufS_like"/>
    <property type="match status" value="1"/>
</dbReference>
<comment type="catalytic activity">
    <reaction evidence="8">
        <text>(sulfur carrier)-H + L-cysteine = (sulfur carrier)-SH + L-alanine</text>
        <dbReference type="Rhea" id="RHEA:43892"/>
        <dbReference type="Rhea" id="RHEA-COMP:14737"/>
        <dbReference type="Rhea" id="RHEA-COMP:14739"/>
        <dbReference type="ChEBI" id="CHEBI:29917"/>
        <dbReference type="ChEBI" id="CHEBI:35235"/>
        <dbReference type="ChEBI" id="CHEBI:57972"/>
        <dbReference type="ChEBI" id="CHEBI:64428"/>
        <dbReference type="EC" id="2.8.1.7"/>
    </reaction>
</comment>
<evidence type="ECO:0000259" key="10">
    <source>
        <dbReference type="Pfam" id="PF00266"/>
    </source>
</evidence>
<gene>
    <name evidence="11" type="ORF">PSH97_13105</name>
</gene>
<name>A0ABY9F487_9PSED</name>
<dbReference type="InterPro" id="IPR010970">
    <property type="entry name" value="Cys_dSase_SufS"/>
</dbReference>
<dbReference type="PANTHER" id="PTHR43586">
    <property type="entry name" value="CYSTEINE DESULFURASE"/>
    <property type="match status" value="1"/>
</dbReference>
<comment type="function">
    <text evidence="2">Catalyzes the removal of elemental sulfur and selenium atoms from L-cysteine, L-cystine, L-selenocysteine, and L-selenocystine to produce L-alanine.</text>
</comment>
<dbReference type="PANTHER" id="PTHR43586:SF8">
    <property type="entry name" value="CYSTEINE DESULFURASE 1, CHLOROPLASTIC"/>
    <property type="match status" value="1"/>
</dbReference>
<evidence type="ECO:0000313" key="11">
    <source>
        <dbReference type="EMBL" id="WLG87400.1"/>
    </source>
</evidence>
<comment type="cofactor">
    <cofactor evidence="1 9">
        <name>pyridoxal 5'-phosphate</name>
        <dbReference type="ChEBI" id="CHEBI:597326"/>
    </cofactor>
</comment>
<evidence type="ECO:0000256" key="5">
    <source>
        <dbReference type="ARBA" id="ARBA00021850"/>
    </source>
</evidence>
<dbReference type="EC" id="2.8.1.7" evidence="4"/>
<dbReference type="EMBL" id="CP117454">
    <property type="protein sequence ID" value="WLG87400.1"/>
    <property type="molecule type" value="Genomic_DNA"/>
</dbReference>
<organism evidence="11 12">
    <name type="scientific">Pseudomonas cucumis</name>
    <dbReference type="NCBI Taxonomy" id="2954082"/>
    <lineage>
        <taxon>Bacteria</taxon>
        <taxon>Pseudomonadati</taxon>
        <taxon>Pseudomonadota</taxon>
        <taxon>Gammaproteobacteria</taxon>
        <taxon>Pseudomonadales</taxon>
        <taxon>Pseudomonadaceae</taxon>
        <taxon>Pseudomonas</taxon>
    </lineage>
</organism>
<dbReference type="InterPro" id="IPR000192">
    <property type="entry name" value="Aminotrans_V_dom"/>
</dbReference>
<dbReference type="InterPro" id="IPR015421">
    <property type="entry name" value="PyrdxlP-dep_Trfase_major"/>
</dbReference>
<evidence type="ECO:0000256" key="9">
    <source>
        <dbReference type="RuleBase" id="RU004504"/>
    </source>
</evidence>
<dbReference type="Pfam" id="PF00266">
    <property type="entry name" value="Aminotran_5"/>
    <property type="match status" value="1"/>
</dbReference>
<dbReference type="PIRSF" id="PIRSF005572">
    <property type="entry name" value="NifS"/>
    <property type="match status" value="1"/>
</dbReference>
<dbReference type="InterPro" id="IPR016454">
    <property type="entry name" value="Cysteine_dSase"/>
</dbReference>
<evidence type="ECO:0000256" key="6">
    <source>
        <dbReference type="ARBA" id="ARBA00022679"/>
    </source>
</evidence>
<dbReference type="RefSeq" id="WP_305449539.1">
    <property type="nucleotide sequence ID" value="NZ_CP117454.1"/>
</dbReference>
<evidence type="ECO:0000256" key="2">
    <source>
        <dbReference type="ARBA" id="ARBA00002824"/>
    </source>
</evidence>
<dbReference type="Gene3D" id="3.40.640.10">
    <property type="entry name" value="Type I PLP-dependent aspartate aminotransferase-like (Major domain)"/>
    <property type="match status" value="1"/>
</dbReference>
<dbReference type="InterPro" id="IPR015422">
    <property type="entry name" value="PyrdxlP-dep_Trfase_small"/>
</dbReference>
<sequence>MQALNVKCIGLPDVRNNFPFFRDNQRIYLDSSSTALKPEPVIGAITDFYLQAGSNVGRSNHQYAQLSTQLFESSRNKLACFLGCSADEVIFTANCTDSINLLAHGLALGKGDHVVVSPLEHHSNLLPWLSKCRVSVARLDLNGCIDLDHLDSLLASDPAKLVAVCHASNVTGNVQPVRQICQIARARGALSLLDAAQTAGHIPVSVGQIGCDFLALSGHKMFGPSGIGALYMRRDLQASIQSYRYGGGMVNKVQHGDISYQSGPGRFEAGTPNIEGAIGLGAAVDYINGLGGQWVQDHDRDLESYFRSQIQSVRNIEIAFPIASQHLPIFPLVPVGKVDIGFVSRILSDRYDIALSSGYQCNQPLYRNSGIEGALRVSMHLYNTRKDIDTLIMALTDLQDLLA</sequence>
<dbReference type="PROSITE" id="PS00595">
    <property type="entry name" value="AA_TRANSFER_CLASS_5"/>
    <property type="match status" value="1"/>
</dbReference>
<dbReference type="Gene3D" id="3.90.1150.10">
    <property type="entry name" value="Aspartate Aminotransferase, domain 1"/>
    <property type="match status" value="1"/>
</dbReference>
<evidence type="ECO:0000256" key="1">
    <source>
        <dbReference type="ARBA" id="ARBA00001933"/>
    </source>
</evidence>
<dbReference type="InterPro" id="IPR020578">
    <property type="entry name" value="Aminotrans_V_PyrdxlP_BS"/>
</dbReference>
<evidence type="ECO:0000313" key="12">
    <source>
        <dbReference type="Proteomes" id="UP001239418"/>
    </source>
</evidence>
<keyword evidence="7" id="KW-0663">Pyridoxal phosphate</keyword>
<keyword evidence="6" id="KW-0808">Transferase</keyword>
<accession>A0ABY9F487</accession>